<protein>
    <submittedName>
        <fullName evidence="1">Uncharacterized protein</fullName>
    </submittedName>
</protein>
<keyword evidence="2" id="KW-1185">Reference proteome</keyword>
<accession>A0AAV3YB84</accession>
<dbReference type="Proteomes" id="UP000735302">
    <property type="component" value="Unassembled WGS sequence"/>
</dbReference>
<dbReference type="EMBL" id="BLXT01000801">
    <property type="protein sequence ID" value="GFN80116.1"/>
    <property type="molecule type" value="Genomic_DNA"/>
</dbReference>
<reference evidence="1 2" key="1">
    <citation type="journal article" date="2021" name="Elife">
        <title>Chloroplast acquisition without the gene transfer in kleptoplastic sea slugs, Plakobranchus ocellatus.</title>
        <authorList>
            <person name="Maeda T."/>
            <person name="Takahashi S."/>
            <person name="Yoshida T."/>
            <person name="Shimamura S."/>
            <person name="Takaki Y."/>
            <person name="Nagai Y."/>
            <person name="Toyoda A."/>
            <person name="Suzuki Y."/>
            <person name="Arimoto A."/>
            <person name="Ishii H."/>
            <person name="Satoh N."/>
            <person name="Nishiyama T."/>
            <person name="Hasebe M."/>
            <person name="Maruyama T."/>
            <person name="Minagawa J."/>
            <person name="Obokata J."/>
            <person name="Shigenobu S."/>
        </authorList>
    </citation>
    <scope>NUCLEOTIDE SEQUENCE [LARGE SCALE GENOMIC DNA]</scope>
</reference>
<gene>
    <name evidence="1" type="ORF">PoB_000662200</name>
</gene>
<name>A0AAV3YB84_9GAST</name>
<comment type="caution">
    <text evidence="1">The sequence shown here is derived from an EMBL/GenBank/DDBJ whole genome shotgun (WGS) entry which is preliminary data.</text>
</comment>
<sequence>MILSDDTGRDFLKPYHVSNGYRRLDYLLSLVKRRKLNVLAMSVTTAQISLITNLPGTVQRGRKGGRDRKKWEYLRINNYGTAQYSVESIETGRVVEIHGLMSLSEAAAQCMTLLWEQKSQEVAVDSFTRE</sequence>
<evidence type="ECO:0000313" key="2">
    <source>
        <dbReference type="Proteomes" id="UP000735302"/>
    </source>
</evidence>
<dbReference type="AlphaFoldDB" id="A0AAV3YB84"/>
<organism evidence="1 2">
    <name type="scientific">Plakobranchus ocellatus</name>
    <dbReference type="NCBI Taxonomy" id="259542"/>
    <lineage>
        <taxon>Eukaryota</taxon>
        <taxon>Metazoa</taxon>
        <taxon>Spiralia</taxon>
        <taxon>Lophotrochozoa</taxon>
        <taxon>Mollusca</taxon>
        <taxon>Gastropoda</taxon>
        <taxon>Heterobranchia</taxon>
        <taxon>Euthyneura</taxon>
        <taxon>Panpulmonata</taxon>
        <taxon>Sacoglossa</taxon>
        <taxon>Placobranchoidea</taxon>
        <taxon>Plakobranchidae</taxon>
        <taxon>Plakobranchus</taxon>
    </lineage>
</organism>
<evidence type="ECO:0000313" key="1">
    <source>
        <dbReference type="EMBL" id="GFN80116.1"/>
    </source>
</evidence>
<proteinExistence type="predicted"/>